<gene>
    <name evidence="1" type="ORF">STAS_22480</name>
</gene>
<comment type="caution">
    <text evidence="1">The sequence shown here is derived from an EMBL/GenBank/DDBJ whole genome shotgun (WGS) entry which is preliminary data.</text>
</comment>
<sequence>MSESKLVAISSDSDGIFPTDSGVCADGKDELLFVGITRNLAASVSTNRKPVAKLCISLKLLVKSEGESLFRCCSIVQPFHRRFPFLRSQALCGASGDTFCGGVGFATGDGPRLGLCDVQSGGKAPWNGAETGGFS</sequence>
<dbReference type="OrthoDB" id="1745918at2759"/>
<evidence type="ECO:0000313" key="2">
    <source>
        <dbReference type="Proteomes" id="UP000325081"/>
    </source>
</evidence>
<dbReference type="Proteomes" id="UP000325081">
    <property type="component" value="Unassembled WGS sequence"/>
</dbReference>
<reference evidence="2" key="1">
    <citation type="journal article" date="2019" name="Curr. Biol.">
        <title>Genome Sequence of Striga asiatica Provides Insight into the Evolution of Plant Parasitism.</title>
        <authorList>
            <person name="Yoshida S."/>
            <person name="Kim S."/>
            <person name="Wafula E.K."/>
            <person name="Tanskanen J."/>
            <person name="Kim Y.M."/>
            <person name="Honaas L."/>
            <person name="Yang Z."/>
            <person name="Spallek T."/>
            <person name="Conn C.E."/>
            <person name="Ichihashi Y."/>
            <person name="Cheong K."/>
            <person name="Cui S."/>
            <person name="Der J.P."/>
            <person name="Gundlach H."/>
            <person name="Jiao Y."/>
            <person name="Hori C."/>
            <person name="Ishida J.K."/>
            <person name="Kasahara H."/>
            <person name="Kiba T."/>
            <person name="Kim M.S."/>
            <person name="Koo N."/>
            <person name="Laohavisit A."/>
            <person name="Lee Y.H."/>
            <person name="Lumba S."/>
            <person name="McCourt P."/>
            <person name="Mortimer J.C."/>
            <person name="Mutuku J.M."/>
            <person name="Nomura T."/>
            <person name="Sasaki-Sekimoto Y."/>
            <person name="Seto Y."/>
            <person name="Wang Y."/>
            <person name="Wakatake T."/>
            <person name="Sakakibara H."/>
            <person name="Demura T."/>
            <person name="Yamaguchi S."/>
            <person name="Yoneyama K."/>
            <person name="Manabe R.I."/>
            <person name="Nelson D.C."/>
            <person name="Schulman A.H."/>
            <person name="Timko M.P."/>
            <person name="dePamphilis C.W."/>
            <person name="Choi D."/>
            <person name="Shirasu K."/>
        </authorList>
    </citation>
    <scope>NUCLEOTIDE SEQUENCE [LARGE SCALE GENOMIC DNA]</scope>
    <source>
        <strain evidence="2">cv. UVA1</strain>
    </source>
</reference>
<proteinExistence type="predicted"/>
<keyword evidence="2" id="KW-1185">Reference proteome</keyword>
<dbReference type="AlphaFoldDB" id="A0A5A7QKB9"/>
<organism evidence="1 2">
    <name type="scientific">Striga asiatica</name>
    <name type="common">Asiatic witchweed</name>
    <name type="synonym">Buchnera asiatica</name>
    <dbReference type="NCBI Taxonomy" id="4170"/>
    <lineage>
        <taxon>Eukaryota</taxon>
        <taxon>Viridiplantae</taxon>
        <taxon>Streptophyta</taxon>
        <taxon>Embryophyta</taxon>
        <taxon>Tracheophyta</taxon>
        <taxon>Spermatophyta</taxon>
        <taxon>Magnoliopsida</taxon>
        <taxon>eudicotyledons</taxon>
        <taxon>Gunneridae</taxon>
        <taxon>Pentapetalae</taxon>
        <taxon>asterids</taxon>
        <taxon>lamiids</taxon>
        <taxon>Lamiales</taxon>
        <taxon>Orobanchaceae</taxon>
        <taxon>Buchnereae</taxon>
        <taxon>Striga</taxon>
    </lineage>
</organism>
<accession>A0A5A7QKB9</accession>
<dbReference type="EMBL" id="BKCP01007182">
    <property type="protein sequence ID" value="GER45530.1"/>
    <property type="molecule type" value="Genomic_DNA"/>
</dbReference>
<evidence type="ECO:0000313" key="1">
    <source>
        <dbReference type="EMBL" id="GER45530.1"/>
    </source>
</evidence>
<name>A0A5A7QKB9_STRAF</name>
<protein>
    <submittedName>
        <fullName evidence="1">Imidazole glycerol phosphate synthase subunit HisH</fullName>
    </submittedName>
</protein>